<reference evidence="2 3" key="1">
    <citation type="submission" date="2014-08" db="EMBL/GenBank/DDBJ databases">
        <title>Genomic and Phenotypic Diversity of Colwellia psychrerythraea strains from Disparate Marine Basins.</title>
        <authorList>
            <person name="Techtmann S.M."/>
            <person name="Stelling S.C."/>
            <person name="Utturkar S.M."/>
            <person name="Alshibli N."/>
            <person name="Harris A."/>
            <person name="Brown S.D."/>
            <person name="Hazen T.C."/>
        </authorList>
    </citation>
    <scope>NUCLEOTIDE SEQUENCE [LARGE SCALE GENOMIC DNA]</scope>
    <source>
        <strain evidence="2 3">ND2E</strain>
    </source>
</reference>
<evidence type="ECO:0000256" key="1">
    <source>
        <dbReference type="SAM" id="SignalP"/>
    </source>
</evidence>
<gene>
    <name evidence="2" type="ORF">ND2E_0247</name>
</gene>
<dbReference type="Proteomes" id="UP000029843">
    <property type="component" value="Unassembled WGS sequence"/>
</dbReference>
<evidence type="ECO:0000313" key="3">
    <source>
        <dbReference type="Proteomes" id="UP000029843"/>
    </source>
</evidence>
<name>A0A099KDW8_COLPS</name>
<accession>A0A099KDW8</accession>
<feature type="chain" id="PRO_5001957109" description="Lipoprotein" evidence="1">
    <location>
        <begin position="21"/>
        <end position="1237"/>
    </location>
</feature>
<proteinExistence type="predicted"/>
<keyword evidence="1" id="KW-0732">Signal</keyword>
<sequence length="1237" mass="132564">MQLKKSLIALALTSTLAACGSSSDEAEIKTSPEKEVPVVTETTINGKAIKGVLTNAVVTVYKFVDGNPVALTDTELKDANVSTDGEGNYTFTVLDYTGPIKVELSPSTDPANPTKMTCDAPAGCGDVAFAQEINLTSADPSFKLAAISVVNPDEEVKINVSALTHLASKLIEADEDGINTTTVAAQSSKIANTFGITGDITLLEPTVTDSAAAVAAEDNNDELKYGLINAGIMAALFSGETDDAGILSGKLAEVAADLVENDGAFLVAQDEDDGFELALAEVLEGAAESAKTAAEQIATDDTLTTTLNLAQLETQLINEQVYQESNVGDDGRAAVVVDVLTEGDAVAKAKAMVEDVRLFSHLFNDTTKEGEGIKKQGDEYVALLEAAGTMVEAEADSFGLLAKLSDALSNISTAYDDGTITKAAAAAGISIAAYIDGATGIVTFEEETAAGGILFNVDATSGSEKAQLNVSAEFSEDKKSITLTINGLVESAGAKFTLNEGSFAKINFDTAASRAALDDDTFEGEIVSGELELALSLAQKATDAVPNPVTFEGMIKTKLLLVEERILNENWEWDDQQQQSTLNYGRPELEGLVLPETLTLSGAFNSLEGDEISATLTVNIDDLATYEAPEFKYIGKEVSDVINFTFSEDLNNIVLTEADKTVDSEQIVETRTFTPGNKVGEWTATNSTVTTSPEEHYWGTGIERKIISKRIPSPSGTAEEATRYTRAYITGEEEISYGAKSIRITPVDNDANGSIDAYNIHRLRISNNIKGTSYGASFDSMMDANGNLLNTDGSQLSWDNAEYLGNYTSIEEFMKYNSYQLIANPLTVDNGAELLAQTITSWWGNSYSLNVEDVGTVTVFFNDEELADIAAGKFTELNPTAYLVEPLIKDAFTITVSADSNTVTVTDESNTRTYSVDYTSPGNFVFDREVRNIDGSTISDKRTYSTHDVGLDVAEVTILRTNNSGYGVYHRFFRITPIDTNGDNIADYLNRSITSGEYINAEGILTDANGVALAEAESYYFADSYAEQNFDYYSPFNPMTVTNALEAYKSWLSNVRASSLYTNIDEIGSVENTLSAEEVAGLTTGSTTVFDGYNTAADSNNSLEDEETFLDINAALTLEAILGDYQVKIQLSGERSALEEGTFDLDMSYRLPEADTQRSFTAHYNTEIEGRLTANNADGVVLVLNEADEDATGTQVLGQILVGPTAIVAATIEDRDGAIFIVYADIDNDGIQEEESL</sequence>
<organism evidence="2 3">
    <name type="scientific">Colwellia psychrerythraea</name>
    <name type="common">Vibrio psychroerythus</name>
    <dbReference type="NCBI Taxonomy" id="28229"/>
    <lineage>
        <taxon>Bacteria</taxon>
        <taxon>Pseudomonadati</taxon>
        <taxon>Pseudomonadota</taxon>
        <taxon>Gammaproteobacteria</taxon>
        <taxon>Alteromonadales</taxon>
        <taxon>Colwelliaceae</taxon>
        <taxon>Colwellia</taxon>
    </lineage>
</organism>
<evidence type="ECO:0000313" key="2">
    <source>
        <dbReference type="EMBL" id="KGJ88954.1"/>
    </source>
</evidence>
<dbReference type="AlphaFoldDB" id="A0A099KDW8"/>
<dbReference type="RefSeq" id="WP_033094828.1">
    <property type="nucleotide sequence ID" value="NZ_JQED01000042.1"/>
</dbReference>
<dbReference type="OrthoDB" id="6283631at2"/>
<feature type="signal peptide" evidence="1">
    <location>
        <begin position="1"/>
        <end position="20"/>
    </location>
</feature>
<comment type="caution">
    <text evidence="2">The sequence shown here is derived from an EMBL/GenBank/DDBJ whole genome shotgun (WGS) entry which is preliminary data.</text>
</comment>
<dbReference type="EMBL" id="JQED01000042">
    <property type="protein sequence ID" value="KGJ88954.1"/>
    <property type="molecule type" value="Genomic_DNA"/>
</dbReference>
<evidence type="ECO:0008006" key="4">
    <source>
        <dbReference type="Google" id="ProtNLM"/>
    </source>
</evidence>
<dbReference type="PROSITE" id="PS51257">
    <property type="entry name" value="PROKAR_LIPOPROTEIN"/>
    <property type="match status" value="1"/>
</dbReference>
<protein>
    <recommendedName>
        <fullName evidence="4">Lipoprotein</fullName>
    </recommendedName>
</protein>
<dbReference type="PATRIC" id="fig|28229.4.peg.3188"/>